<dbReference type="PROSITE" id="PS00198">
    <property type="entry name" value="4FE4S_FER_1"/>
    <property type="match status" value="1"/>
</dbReference>
<dbReference type="GO" id="GO:0016491">
    <property type="term" value="F:oxidoreductase activity"/>
    <property type="evidence" value="ECO:0007669"/>
    <property type="project" value="UniProtKB-ARBA"/>
</dbReference>
<dbReference type="InterPro" id="IPR004017">
    <property type="entry name" value="Cys_rich_dom"/>
</dbReference>
<protein>
    <submittedName>
        <fullName evidence="9">Menaquinol oxidoreductase</fullName>
    </submittedName>
</protein>
<gene>
    <name evidence="9" type="ORF">A2557_09745</name>
</gene>
<evidence type="ECO:0000256" key="6">
    <source>
        <dbReference type="ARBA" id="ARBA00023014"/>
    </source>
</evidence>
<keyword evidence="6" id="KW-0411">Iron-sulfur</keyword>
<dbReference type="Pfam" id="PF02754">
    <property type="entry name" value="CCG"/>
    <property type="match status" value="1"/>
</dbReference>
<dbReference type="SUPFAM" id="SSF46548">
    <property type="entry name" value="alpha-helical ferredoxin"/>
    <property type="match status" value="1"/>
</dbReference>
<feature type="domain" description="4Fe-4S ferredoxin-type" evidence="8">
    <location>
        <begin position="161"/>
        <end position="190"/>
    </location>
</feature>
<dbReference type="PANTHER" id="PTHR43551:SF1">
    <property type="entry name" value="HETERODISULFIDE REDUCTASE"/>
    <property type="match status" value="1"/>
</dbReference>
<dbReference type="PANTHER" id="PTHR43551">
    <property type="entry name" value="FUMARATE REDUCTASE IRON-SULFUR SUBUNIT"/>
    <property type="match status" value="1"/>
</dbReference>
<dbReference type="Proteomes" id="UP000177583">
    <property type="component" value="Unassembled WGS sequence"/>
</dbReference>
<dbReference type="InterPro" id="IPR009051">
    <property type="entry name" value="Helical_ferredxn"/>
</dbReference>
<evidence type="ECO:0000256" key="1">
    <source>
        <dbReference type="ARBA" id="ARBA00022448"/>
    </source>
</evidence>
<evidence type="ECO:0000256" key="3">
    <source>
        <dbReference type="ARBA" id="ARBA00022723"/>
    </source>
</evidence>
<evidence type="ECO:0000256" key="5">
    <source>
        <dbReference type="ARBA" id="ARBA00023004"/>
    </source>
</evidence>
<keyword evidence="5" id="KW-0408">Iron</keyword>
<evidence type="ECO:0000313" key="10">
    <source>
        <dbReference type="Proteomes" id="UP000177583"/>
    </source>
</evidence>
<accession>A0A1F6GLQ3</accession>
<evidence type="ECO:0000256" key="4">
    <source>
        <dbReference type="ARBA" id="ARBA00022982"/>
    </source>
</evidence>
<name>A0A1F6GLQ3_9PROT</name>
<keyword evidence="3" id="KW-0479">Metal-binding</keyword>
<dbReference type="GO" id="GO:0051539">
    <property type="term" value="F:4 iron, 4 sulfur cluster binding"/>
    <property type="evidence" value="ECO:0007669"/>
    <property type="project" value="UniProtKB-KW"/>
</dbReference>
<dbReference type="NCBIfam" id="NF045796">
    <property type="entry name" value="DsrK"/>
    <property type="match status" value="1"/>
</dbReference>
<dbReference type="GO" id="GO:0046872">
    <property type="term" value="F:metal ion binding"/>
    <property type="evidence" value="ECO:0007669"/>
    <property type="project" value="UniProtKB-KW"/>
</dbReference>
<dbReference type="Gene3D" id="1.10.1060.10">
    <property type="entry name" value="Alpha-helical ferredoxin"/>
    <property type="match status" value="1"/>
</dbReference>
<dbReference type="AlphaFoldDB" id="A0A1F6GLQ3"/>
<sequence>MSKYVPKMAEMAALMNGQQSLLTGKAPASGWLETPPEFRPGNYCYSAKPEALNGLGLPHPREWDPAEADWKLPENWMQLMRDGMKARLEKNRAFKLFMDVCVRCGACADKCHFFLGTGDPKNMPVMRAELMRSIYRGEFTTAGKILGKLGGARKFTEDAVKEWYMYYYQCTECRRCSVFCPYGIDTAEITMMAREMLHLIGVNINWILKPASDCNRTGNHLGLEPHAFVSSVNSICEDLEDVTGIAIEPSFNRKGAEVLFITPSADAFAVPGMYTMMGYLLLFEHIGLDYTISTYASEGGNFGLFSSNEIMKKLNAKMYHEAERLKVKWILGGECGHMWRVVHQYMGTMNGPADFLEVPKSPITGTVFHNAKATKMVHIAEFTADLIRHKKLKLDPSRNNHRNVTFHDSCNTSRGMGMIEEPRYILNAVTNNFHEMDENCIKEKTFCCGSGSGLNTEEYMDIRMRGGFPRASAVKEVKEKKGVNMLTAICAIDRVALTASMNYWVPGVGVSGLHELVGNALVMEGEKSRTEDLREEDMDVEVKGADAQAAEKEEEKDV</sequence>
<dbReference type="EMBL" id="MFNF01000061">
    <property type="protein sequence ID" value="OGG99039.1"/>
    <property type="molecule type" value="Genomic_DNA"/>
</dbReference>
<evidence type="ECO:0000256" key="7">
    <source>
        <dbReference type="SAM" id="MobiDB-lite"/>
    </source>
</evidence>
<feature type="region of interest" description="Disordered" evidence="7">
    <location>
        <begin position="527"/>
        <end position="558"/>
    </location>
</feature>
<dbReference type="PROSITE" id="PS51379">
    <property type="entry name" value="4FE4S_FER_2"/>
    <property type="match status" value="1"/>
</dbReference>
<evidence type="ECO:0000259" key="8">
    <source>
        <dbReference type="PROSITE" id="PS51379"/>
    </source>
</evidence>
<keyword evidence="1" id="KW-0813">Transport</keyword>
<keyword evidence="4" id="KW-0249">Electron transport</keyword>
<comment type="caution">
    <text evidence="9">The sequence shown here is derived from an EMBL/GenBank/DDBJ whole genome shotgun (WGS) entry which is preliminary data.</text>
</comment>
<dbReference type="Pfam" id="PF13183">
    <property type="entry name" value="Fer4_8"/>
    <property type="match status" value="1"/>
</dbReference>
<proteinExistence type="predicted"/>
<dbReference type="InterPro" id="IPR017900">
    <property type="entry name" value="4Fe4S_Fe_S_CS"/>
</dbReference>
<keyword evidence="2" id="KW-0004">4Fe-4S</keyword>
<reference evidence="9 10" key="1">
    <citation type="journal article" date="2016" name="Nat. Commun.">
        <title>Thousands of microbial genomes shed light on interconnected biogeochemical processes in an aquifer system.</title>
        <authorList>
            <person name="Anantharaman K."/>
            <person name="Brown C.T."/>
            <person name="Hug L.A."/>
            <person name="Sharon I."/>
            <person name="Castelle C.J."/>
            <person name="Probst A.J."/>
            <person name="Thomas B.C."/>
            <person name="Singh A."/>
            <person name="Wilkins M.J."/>
            <person name="Karaoz U."/>
            <person name="Brodie E.L."/>
            <person name="Williams K.H."/>
            <person name="Hubbard S.S."/>
            <person name="Banfield J.F."/>
        </authorList>
    </citation>
    <scope>NUCLEOTIDE SEQUENCE [LARGE SCALE GENOMIC DNA]</scope>
</reference>
<dbReference type="InterPro" id="IPR017896">
    <property type="entry name" value="4Fe4S_Fe-S-bd"/>
</dbReference>
<organism evidence="9 10">
    <name type="scientific">Candidatus Lambdaproteobacteria bacterium RIFOXYD2_FULL_56_26</name>
    <dbReference type="NCBI Taxonomy" id="1817773"/>
    <lineage>
        <taxon>Bacteria</taxon>
        <taxon>Pseudomonadati</taxon>
        <taxon>Pseudomonadota</taxon>
        <taxon>Candidatus Lambdaproteobacteria</taxon>
    </lineage>
</organism>
<feature type="compositionally biased region" description="Basic and acidic residues" evidence="7">
    <location>
        <begin position="540"/>
        <end position="558"/>
    </location>
</feature>
<evidence type="ECO:0000313" key="9">
    <source>
        <dbReference type="EMBL" id="OGG99039.1"/>
    </source>
</evidence>
<evidence type="ECO:0000256" key="2">
    <source>
        <dbReference type="ARBA" id="ARBA00022485"/>
    </source>
</evidence>